<dbReference type="Pfam" id="PF02190">
    <property type="entry name" value="LON_substr_bdg"/>
    <property type="match status" value="1"/>
</dbReference>
<dbReference type="PROSITE" id="PS51787">
    <property type="entry name" value="LON_N"/>
    <property type="match status" value="1"/>
</dbReference>
<dbReference type="AlphaFoldDB" id="A0A395JRJ3"/>
<protein>
    <recommendedName>
        <fullName evidence="1">Lon N-terminal domain-containing protein</fullName>
    </recommendedName>
</protein>
<sequence>MQTLHPYIPTFEHLPKSLPIFPLAGAVFLPQSNLPLNIFEPRYLKMVQDSMRGNQLIGMIQPADQTDHPNLYEVGCAGRITQYIENPNGQIQIGLTGVCRFTIRQELSSLRGYRIVAPDWSSFEQDYDVVDVEPANHQDDTPSASFRAALHHYFAENSIEADWDVLSSLSTHSLLSNMFSHLPLSIEDKQLLLETSTATERLIAFTAILSDESQPKGNPQ</sequence>
<dbReference type="InterPro" id="IPR015947">
    <property type="entry name" value="PUA-like_sf"/>
</dbReference>
<evidence type="ECO:0000313" key="3">
    <source>
        <dbReference type="Proteomes" id="UP000253083"/>
    </source>
</evidence>
<proteinExistence type="predicted"/>
<dbReference type="SMART" id="SM00464">
    <property type="entry name" value="LON"/>
    <property type="match status" value="1"/>
</dbReference>
<dbReference type="PANTHER" id="PTHR46732">
    <property type="entry name" value="ATP-DEPENDENT PROTEASE LA (LON) DOMAIN PROTEIN"/>
    <property type="match status" value="1"/>
</dbReference>
<evidence type="ECO:0000259" key="1">
    <source>
        <dbReference type="PROSITE" id="PS51787"/>
    </source>
</evidence>
<dbReference type="SUPFAM" id="SSF88697">
    <property type="entry name" value="PUA domain-like"/>
    <property type="match status" value="1"/>
</dbReference>
<keyword evidence="3" id="KW-1185">Reference proteome</keyword>
<dbReference type="Proteomes" id="UP000253083">
    <property type="component" value="Unassembled WGS sequence"/>
</dbReference>
<reference evidence="2 3" key="1">
    <citation type="submission" date="2018-06" db="EMBL/GenBank/DDBJ databases">
        <title>Genomic Encyclopedia of Type Strains, Phase IV (KMG-IV): sequencing the most valuable type-strain genomes for metagenomic binning, comparative biology and taxonomic classification.</title>
        <authorList>
            <person name="Goeker M."/>
        </authorList>
    </citation>
    <scope>NUCLEOTIDE SEQUENCE [LARGE SCALE GENOMIC DNA]</scope>
    <source>
        <strain evidence="2 3">DSM 24032</strain>
    </source>
</reference>
<dbReference type="Gene3D" id="2.30.130.40">
    <property type="entry name" value="LON domain-like"/>
    <property type="match status" value="1"/>
</dbReference>
<dbReference type="InParanoid" id="A0A395JRJ3"/>
<dbReference type="EMBL" id="QNRT01000001">
    <property type="protein sequence ID" value="RBP53185.1"/>
    <property type="molecule type" value="Genomic_DNA"/>
</dbReference>
<evidence type="ECO:0000313" key="2">
    <source>
        <dbReference type="EMBL" id="RBP53185.1"/>
    </source>
</evidence>
<comment type="caution">
    <text evidence="2">The sequence shown here is derived from an EMBL/GenBank/DDBJ whole genome shotgun (WGS) entry which is preliminary data.</text>
</comment>
<organism evidence="2 3">
    <name type="scientific">Arenicella xantha</name>
    <dbReference type="NCBI Taxonomy" id="644221"/>
    <lineage>
        <taxon>Bacteria</taxon>
        <taxon>Pseudomonadati</taxon>
        <taxon>Pseudomonadota</taxon>
        <taxon>Gammaproteobacteria</taxon>
        <taxon>Arenicellales</taxon>
        <taxon>Arenicellaceae</taxon>
        <taxon>Arenicella</taxon>
    </lineage>
</organism>
<dbReference type="InterPro" id="IPR046336">
    <property type="entry name" value="Lon_prtase_N_sf"/>
</dbReference>
<dbReference type="OrthoDB" id="8558970at2"/>
<name>A0A395JRJ3_9GAMM</name>
<dbReference type="RefSeq" id="WP_113952777.1">
    <property type="nucleotide sequence ID" value="NZ_QNRT01000001.1"/>
</dbReference>
<gene>
    <name evidence="2" type="ORF">DFR28_101570</name>
</gene>
<accession>A0A395JRJ3</accession>
<dbReference type="PANTHER" id="PTHR46732:SF8">
    <property type="entry name" value="ATP-DEPENDENT PROTEASE LA (LON) DOMAIN PROTEIN"/>
    <property type="match status" value="1"/>
</dbReference>
<feature type="domain" description="Lon N-terminal" evidence="1">
    <location>
        <begin position="18"/>
        <end position="213"/>
    </location>
</feature>
<dbReference type="InterPro" id="IPR003111">
    <property type="entry name" value="Lon_prtase_N"/>
</dbReference>